<dbReference type="GO" id="GO:0015833">
    <property type="term" value="P:peptide transport"/>
    <property type="evidence" value="ECO:0007669"/>
    <property type="project" value="TreeGrafter"/>
</dbReference>
<evidence type="ECO:0000259" key="7">
    <source>
        <dbReference type="Pfam" id="PF00496"/>
    </source>
</evidence>
<protein>
    <submittedName>
        <fullName evidence="8">Glutathione-binding protein gsiB</fullName>
    </submittedName>
</protein>
<sequence length="528" mass="57938">MKNKRGNKMFNSISLGSALSIALFGLSITSHQVLAADEETLRVAIHSDVASINPGVNRDANADMVVAHIAEGLVAYGDDLAIKPMLAESWTSNADHTVYEFKLRKGVKFQNGKDLTAKDVVWNFERYLKPDTAFQCVNRYSGKVDSELKTVEAVDDNTVRFSFAAPAPNFVITMATIQCTPWILSPESVDADGKFVKPIGTGPYAFSKWERGRYLDLTRFDDYSALSGDLDGLGGNKKGHVKTIQFMTVPDSSTRTNGLLSGEIDFIDEVEPTGVKDLEAKGMKINVQQTPAWMVLQLQSTSDKLKDPQMRQAIAHAIDLNQLAAAIGEGMYAPNPSVIAPNTIYSDNQASAWPAYDPAKAQDLLTKAGYKGEPISLLVANRQNRVQVATIVQAFLAASGINAQLEVRDWATQLDQYRRGAYELAVFAYSARLDPLLSFQSMIGDKKADAARQWDDARAEDLLKQVSAKSDVEERKKLFNELNTLMGEQVPILGLVNLPSITAAGPKVNDFKGWAGDTLRFWTVSKTQ</sequence>
<dbReference type="InterPro" id="IPR000914">
    <property type="entry name" value="SBP_5_dom"/>
</dbReference>
<dbReference type="InterPro" id="IPR039424">
    <property type="entry name" value="SBP_5"/>
</dbReference>
<dbReference type="PANTHER" id="PTHR30290">
    <property type="entry name" value="PERIPLASMIC BINDING COMPONENT OF ABC TRANSPORTER"/>
    <property type="match status" value="1"/>
</dbReference>
<dbReference type="Pfam" id="PF00496">
    <property type="entry name" value="SBP_bac_5"/>
    <property type="match status" value="1"/>
</dbReference>
<evidence type="ECO:0000256" key="3">
    <source>
        <dbReference type="ARBA" id="ARBA00022448"/>
    </source>
</evidence>
<dbReference type="Gene3D" id="3.10.105.10">
    <property type="entry name" value="Dipeptide-binding Protein, Domain 3"/>
    <property type="match status" value="1"/>
</dbReference>
<gene>
    <name evidence="8" type="ORF">OINT_2001215</name>
</gene>
<dbReference type="PROSITE" id="PS01040">
    <property type="entry name" value="SBP_BACTERIAL_5"/>
    <property type="match status" value="1"/>
</dbReference>
<proteinExistence type="inferred from homology"/>
<organism evidence="8 9">
    <name type="scientific">Brucella intermedia LMG 3301</name>
    <dbReference type="NCBI Taxonomy" id="641118"/>
    <lineage>
        <taxon>Bacteria</taxon>
        <taxon>Pseudomonadati</taxon>
        <taxon>Pseudomonadota</taxon>
        <taxon>Alphaproteobacteria</taxon>
        <taxon>Hyphomicrobiales</taxon>
        <taxon>Brucellaceae</taxon>
        <taxon>Brucella/Ochrobactrum group</taxon>
        <taxon>Brucella</taxon>
    </lineage>
</organism>
<dbReference type="SUPFAM" id="SSF53850">
    <property type="entry name" value="Periplasmic binding protein-like II"/>
    <property type="match status" value="1"/>
</dbReference>
<dbReference type="EMBL" id="ACQA01000002">
    <property type="protein sequence ID" value="EEQ94015.1"/>
    <property type="molecule type" value="Genomic_DNA"/>
</dbReference>
<dbReference type="AlphaFoldDB" id="C4WNT8"/>
<evidence type="ECO:0000313" key="8">
    <source>
        <dbReference type="EMBL" id="EEQ94015.1"/>
    </source>
</evidence>
<evidence type="ECO:0000313" key="9">
    <source>
        <dbReference type="Proteomes" id="UP000004386"/>
    </source>
</evidence>
<dbReference type="Gene3D" id="3.40.190.10">
    <property type="entry name" value="Periplasmic binding protein-like II"/>
    <property type="match status" value="1"/>
</dbReference>
<dbReference type="GO" id="GO:0030288">
    <property type="term" value="C:outer membrane-bounded periplasmic space"/>
    <property type="evidence" value="ECO:0007669"/>
    <property type="project" value="UniProtKB-ARBA"/>
</dbReference>
<feature type="domain" description="Solute-binding protein family 5" evidence="7">
    <location>
        <begin position="82"/>
        <end position="444"/>
    </location>
</feature>
<name>C4WNT8_9HYPH</name>
<dbReference type="Proteomes" id="UP000004386">
    <property type="component" value="Unassembled WGS sequence"/>
</dbReference>
<feature type="chain" id="PRO_5002943815" evidence="6">
    <location>
        <begin position="36"/>
        <end position="528"/>
    </location>
</feature>
<comment type="similarity">
    <text evidence="2">Belongs to the bacterial solute-binding protein 5 family.</text>
</comment>
<keyword evidence="3" id="KW-0813">Transport</keyword>
<dbReference type="PIRSF" id="PIRSF002741">
    <property type="entry name" value="MppA"/>
    <property type="match status" value="1"/>
</dbReference>
<dbReference type="InterPro" id="IPR023765">
    <property type="entry name" value="SBP_5_CS"/>
</dbReference>
<evidence type="ECO:0000256" key="5">
    <source>
        <dbReference type="ARBA" id="ARBA00022764"/>
    </source>
</evidence>
<dbReference type="InterPro" id="IPR030678">
    <property type="entry name" value="Peptide/Ni-bd"/>
</dbReference>
<dbReference type="GO" id="GO:0043190">
    <property type="term" value="C:ATP-binding cassette (ABC) transporter complex"/>
    <property type="evidence" value="ECO:0007669"/>
    <property type="project" value="InterPro"/>
</dbReference>
<evidence type="ECO:0000256" key="6">
    <source>
        <dbReference type="SAM" id="SignalP"/>
    </source>
</evidence>
<dbReference type="Gene3D" id="3.90.76.10">
    <property type="entry name" value="Dipeptide-binding Protein, Domain 1"/>
    <property type="match status" value="1"/>
</dbReference>
<evidence type="ECO:0000256" key="1">
    <source>
        <dbReference type="ARBA" id="ARBA00004418"/>
    </source>
</evidence>
<dbReference type="PANTHER" id="PTHR30290:SF38">
    <property type="entry name" value="D,D-DIPEPTIDE-BINDING PERIPLASMIC PROTEIN DDPA-RELATED"/>
    <property type="match status" value="1"/>
</dbReference>
<keyword evidence="5" id="KW-0574">Periplasm</keyword>
<feature type="signal peptide" evidence="6">
    <location>
        <begin position="1"/>
        <end position="35"/>
    </location>
</feature>
<dbReference type="HOGENOM" id="CLU_017028_7_3_5"/>
<evidence type="ECO:0000256" key="4">
    <source>
        <dbReference type="ARBA" id="ARBA00022729"/>
    </source>
</evidence>
<comment type="subcellular location">
    <subcellularLocation>
        <location evidence="1">Periplasm</location>
    </subcellularLocation>
</comment>
<dbReference type="GO" id="GO:1904680">
    <property type="term" value="F:peptide transmembrane transporter activity"/>
    <property type="evidence" value="ECO:0007669"/>
    <property type="project" value="TreeGrafter"/>
</dbReference>
<accession>C4WNT8</accession>
<evidence type="ECO:0000256" key="2">
    <source>
        <dbReference type="ARBA" id="ARBA00005695"/>
    </source>
</evidence>
<reference evidence="8 9" key="1">
    <citation type="submission" date="2009-05" db="EMBL/GenBank/DDBJ databases">
        <authorList>
            <person name="Setubal J.C."/>
            <person name="Boyle S."/>
            <person name="Crasta O.R."/>
            <person name="Gillespie J.J."/>
            <person name="Kenyon R.W."/>
            <person name="Lu J."/>
            <person name="Mane S."/>
            <person name="Nagrani S."/>
            <person name="Shallom J.M."/>
            <person name="Shallom S."/>
            <person name="Shukla M."/>
            <person name="Snyder E.E."/>
            <person name="Sobral B.W."/>
            <person name="Wattam A.R."/>
            <person name="Will R."/>
            <person name="Williams K."/>
            <person name="Yoo H."/>
            <person name="Munk C."/>
            <person name="Tapia R."/>
            <person name="Green L."/>
            <person name="Rogers Y."/>
            <person name="Detter J.C."/>
            <person name="Bruce D."/>
            <person name="Brettin T.S."/>
            <person name="Tsolis R."/>
        </authorList>
    </citation>
    <scope>NUCLEOTIDE SEQUENCE [LARGE SCALE GENOMIC DNA]</scope>
    <source>
        <strain evidence="8 9">LMG 3301</strain>
    </source>
</reference>
<keyword evidence="4 6" id="KW-0732">Signal</keyword>
<comment type="caution">
    <text evidence="8">The sequence shown here is derived from an EMBL/GenBank/DDBJ whole genome shotgun (WGS) entry which is preliminary data.</text>
</comment>